<dbReference type="AlphaFoldDB" id="A0A9Q9DVR1"/>
<reference evidence="4" key="1">
    <citation type="submission" date="2021-12" db="EMBL/GenBank/DDBJ databases">
        <title>Curvularia clavata genome.</title>
        <authorList>
            <person name="Cao Y."/>
        </authorList>
    </citation>
    <scope>NUCLEOTIDE SEQUENCE</scope>
    <source>
        <strain evidence="4">Yc1106</strain>
    </source>
</reference>
<dbReference type="OrthoDB" id="331544at2759"/>
<dbReference type="VEuPathDB" id="FungiDB:yc1106_06960"/>
<evidence type="ECO:0000259" key="3">
    <source>
        <dbReference type="Pfam" id="PF01073"/>
    </source>
</evidence>
<sequence>MDRPHVLVTGGCGFLGTSIVSALIETGKYTITAIDINPPSLGSASFATNASVRYVRCDILDSNSLTQVFSEARPTAVIHTAAVFYVGSRRYTMKDKDAVFKVNVEGTRNLLNVSRESGVKAFVYTSSIAVVVDELDQDFRNVDEEWPIGKAQTSYGQSKALAESLILTSNTPSFLTCALRPAPIFGPTDTIVIPTIHACIPAHQTPFVLGSGTNLQDYVYIDNVSHAHLLALQNLLSPNPSAAGQSFFITNDTPLTPRALCLFIWRQFGHVPQYQVQLPEAVARWMGYAAECVEALSGSEAGLSRGLVSEGCRDRYVSIDKARRVLGYEVKVGMEEGLRRSCEEYKARIEGRKKT</sequence>
<dbReference type="PANTHER" id="PTHR43245">
    <property type="entry name" value="BIFUNCTIONAL POLYMYXIN RESISTANCE PROTEIN ARNA"/>
    <property type="match status" value="1"/>
</dbReference>
<accession>A0A9Q9DVR1</accession>
<organism evidence="4 5">
    <name type="scientific">Curvularia clavata</name>
    <dbReference type="NCBI Taxonomy" id="95742"/>
    <lineage>
        <taxon>Eukaryota</taxon>
        <taxon>Fungi</taxon>
        <taxon>Dikarya</taxon>
        <taxon>Ascomycota</taxon>
        <taxon>Pezizomycotina</taxon>
        <taxon>Dothideomycetes</taxon>
        <taxon>Pleosporomycetidae</taxon>
        <taxon>Pleosporales</taxon>
        <taxon>Pleosporineae</taxon>
        <taxon>Pleosporaceae</taxon>
        <taxon>Curvularia</taxon>
    </lineage>
</organism>
<dbReference type="SUPFAM" id="SSF51735">
    <property type="entry name" value="NAD(P)-binding Rossmann-fold domains"/>
    <property type="match status" value="1"/>
</dbReference>
<comment type="similarity">
    <text evidence="1">Belongs to the 3-beta-HSD family.</text>
</comment>
<dbReference type="Proteomes" id="UP001056012">
    <property type="component" value="Chromosome 5"/>
</dbReference>
<dbReference type="GO" id="GO:0006694">
    <property type="term" value="P:steroid biosynthetic process"/>
    <property type="evidence" value="ECO:0007669"/>
    <property type="project" value="InterPro"/>
</dbReference>
<dbReference type="GO" id="GO:0016616">
    <property type="term" value="F:oxidoreductase activity, acting on the CH-OH group of donors, NAD or NADP as acceptor"/>
    <property type="evidence" value="ECO:0007669"/>
    <property type="project" value="InterPro"/>
</dbReference>
<proteinExistence type="inferred from homology"/>
<evidence type="ECO:0000313" key="4">
    <source>
        <dbReference type="EMBL" id="USP79686.1"/>
    </source>
</evidence>
<keyword evidence="2" id="KW-0560">Oxidoreductase</keyword>
<name>A0A9Q9DVR1_CURCL</name>
<evidence type="ECO:0000313" key="5">
    <source>
        <dbReference type="Proteomes" id="UP001056012"/>
    </source>
</evidence>
<gene>
    <name evidence="4" type="ORF">yc1106_06960</name>
</gene>
<dbReference type="Gene3D" id="3.40.50.720">
    <property type="entry name" value="NAD(P)-binding Rossmann-like Domain"/>
    <property type="match status" value="1"/>
</dbReference>
<evidence type="ECO:0000256" key="1">
    <source>
        <dbReference type="ARBA" id="ARBA00009219"/>
    </source>
</evidence>
<dbReference type="InterPro" id="IPR036291">
    <property type="entry name" value="NAD(P)-bd_dom_sf"/>
</dbReference>
<dbReference type="Pfam" id="PF01073">
    <property type="entry name" value="3Beta_HSD"/>
    <property type="match status" value="1"/>
</dbReference>
<dbReference type="EMBL" id="CP089278">
    <property type="protein sequence ID" value="USP79686.1"/>
    <property type="molecule type" value="Genomic_DNA"/>
</dbReference>
<dbReference type="InterPro" id="IPR050177">
    <property type="entry name" value="Lipid_A_modif_metabolic_enz"/>
</dbReference>
<evidence type="ECO:0000256" key="2">
    <source>
        <dbReference type="ARBA" id="ARBA00023002"/>
    </source>
</evidence>
<dbReference type="PANTHER" id="PTHR43245:SF51">
    <property type="entry name" value="SHORT CHAIN DEHYDROGENASE_REDUCTASE FAMILY 42E, MEMBER 2"/>
    <property type="match status" value="1"/>
</dbReference>
<feature type="domain" description="3-beta hydroxysteroid dehydrogenase/isomerase" evidence="3">
    <location>
        <begin position="7"/>
        <end position="279"/>
    </location>
</feature>
<keyword evidence="5" id="KW-1185">Reference proteome</keyword>
<dbReference type="InterPro" id="IPR002225">
    <property type="entry name" value="3Beta_OHSteriod_DH/Estase"/>
</dbReference>
<protein>
    <submittedName>
        <fullName evidence="4">Sterol-4-alpha-carboxylate 3-dehydrogenase, decarboxylating</fullName>
    </submittedName>
</protein>